<proteinExistence type="predicted"/>
<dbReference type="EC" id="2.8.2.-" evidence="1"/>
<dbReference type="Gene3D" id="3.40.50.300">
    <property type="entry name" value="P-loop containing nucleotide triphosphate hydrolases"/>
    <property type="match status" value="1"/>
</dbReference>
<dbReference type="InterPro" id="IPR027417">
    <property type="entry name" value="P-loop_NTPase"/>
</dbReference>
<comment type="caution">
    <text evidence="1">The sequence shown here is derived from an EMBL/GenBank/DDBJ whole genome shotgun (WGS) entry which is preliminary data.</text>
</comment>
<dbReference type="Pfam" id="PF13469">
    <property type="entry name" value="Sulfotransfer_3"/>
    <property type="match status" value="1"/>
</dbReference>
<dbReference type="GO" id="GO:0016740">
    <property type="term" value="F:transferase activity"/>
    <property type="evidence" value="ECO:0007669"/>
    <property type="project" value="UniProtKB-KW"/>
</dbReference>
<keyword evidence="1" id="KW-0808">Transferase</keyword>
<protein>
    <submittedName>
        <fullName evidence="1">Sulfotransferase family protein</fullName>
        <ecNumber evidence="1">2.8.2.-</ecNumber>
    </submittedName>
</protein>
<accession>A0ABW8BSQ2</accession>
<reference evidence="1 2" key="1">
    <citation type="submission" date="2024-10" db="EMBL/GenBank/DDBJ databases">
        <title>The Natural Products Discovery Center: Release of the First 8490 Sequenced Strains for Exploring Actinobacteria Biosynthetic Diversity.</title>
        <authorList>
            <person name="Kalkreuter E."/>
            <person name="Kautsar S.A."/>
            <person name="Yang D."/>
            <person name="Bader C.D."/>
            <person name="Teijaro C.N."/>
            <person name="Fluegel L."/>
            <person name="Davis C.M."/>
            <person name="Simpson J.R."/>
            <person name="Lauterbach L."/>
            <person name="Steele A.D."/>
            <person name="Gui C."/>
            <person name="Meng S."/>
            <person name="Li G."/>
            <person name="Viehrig K."/>
            <person name="Ye F."/>
            <person name="Su P."/>
            <person name="Kiefer A.F."/>
            <person name="Nichols A."/>
            <person name="Cepeda A.J."/>
            <person name="Yan W."/>
            <person name="Fan B."/>
            <person name="Jiang Y."/>
            <person name="Adhikari A."/>
            <person name="Zheng C.-J."/>
            <person name="Schuster L."/>
            <person name="Cowan T.M."/>
            <person name="Smanski M.J."/>
            <person name="Chevrette M.G."/>
            <person name="De Carvalho L.P.S."/>
            <person name="Shen B."/>
        </authorList>
    </citation>
    <scope>NUCLEOTIDE SEQUENCE [LARGE SCALE GENOMIC DNA]</scope>
    <source>
        <strain evidence="1 2">NPDC077409</strain>
    </source>
</reference>
<name>A0ABW8BSQ2_9GAMM</name>
<evidence type="ECO:0000313" key="2">
    <source>
        <dbReference type="Proteomes" id="UP001614338"/>
    </source>
</evidence>
<organism evidence="1 2">
    <name type="scientific">Vreelandella lionensis</name>
    <dbReference type="NCBI Taxonomy" id="1144478"/>
    <lineage>
        <taxon>Bacteria</taxon>
        <taxon>Pseudomonadati</taxon>
        <taxon>Pseudomonadota</taxon>
        <taxon>Gammaproteobacteria</taxon>
        <taxon>Oceanospirillales</taxon>
        <taxon>Halomonadaceae</taxon>
        <taxon>Vreelandella</taxon>
    </lineage>
</organism>
<dbReference type="EMBL" id="JBITWC010000013">
    <property type="protein sequence ID" value="MFI8750258.1"/>
    <property type="molecule type" value="Genomic_DNA"/>
</dbReference>
<evidence type="ECO:0000313" key="1">
    <source>
        <dbReference type="EMBL" id="MFI8750258.1"/>
    </source>
</evidence>
<dbReference type="SUPFAM" id="SSF52540">
    <property type="entry name" value="P-loop containing nucleoside triphosphate hydrolases"/>
    <property type="match status" value="1"/>
</dbReference>
<dbReference type="Proteomes" id="UP001614338">
    <property type="component" value="Unassembled WGS sequence"/>
</dbReference>
<gene>
    <name evidence="1" type="ORF">ACIGG6_09660</name>
</gene>
<keyword evidence="2" id="KW-1185">Reference proteome</keyword>
<dbReference type="RefSeq" id="WP_399844161.1">
    <property type="nucleotide sequence ID" value="NZ_JBITWC010000013.1"/>
</dbReference>
<sequence length="281" mass="31843">MNNQRQFHFITGLPRSGSTLLAALLRQNPRFHADMTSGLGSLVGGAMQIMSPGSEAALNLEAQQRQDILRGLFDNYYHSLTDRPVIFDTNRIWSARMPLLDGLFPEAKVIACVRDLSWVMDSLDRQVRSNPYHFTRLFGPQNQGTVYSRAEAMMQHDALVGRAYTGLKEAFYGEQAKSLLIVEYELLAKAPDKVLPLIYEFLGEPLFEHDFDNVDYDAPEFDEALGVSGLHKVRPKVELQPRRTLLPPDLFKRFQGMAFWRDLKASQAHVIAAQTNDTDQN</sequence>